<evidence type="ECO:0000256" key="1">
    <source>
        <dbReference type="ARBA" id="ARBA00022737"/>
    </source>
</evidence>
<proteinExistence type="predicted"/>
<reference evidence="4 5" key="1">
    <citation type="submission" date="2022-05" db="EMBL/GenBank/DDBJ databases">
        <authorList>
            <consortium name="Genoscope - CEA"/>
            <person name="William W."/>
        </authorList>
    </citation>
    <scope>NUCLEOTIDE SEQUENCE [LARGE SCALE GENOMIC DNA]</scope>
</reference>
<dbReference type="SMART" id="SM00028">
    <property type="entry name" value="TPR"/>
    <property type="match status" value="1"/>
</dbReference>
<dbReference type="InterPro" id="IPR019734">
    <property type="entry name" value="TPR_rpt"/>
</dbReference>
<dbReference type="GO" id="GO:0005829">
    <property type="term" value="C:cytosol"/>
    <property type="evidence" value="ECO:0007669"/>
    <property type="project" value="TreeGrafter"/>
</dbReference>
<dbReference type="GO" id="GO:0006457">
    <property type="term" value="P:protein folding"/>
    <property type="evidence" value="ECO:0007669"/>
    <property type="project" value="TreeGrafter"/>
</dbReference>
<feature type="non-terminal residue" evidence="4">
    <location>
        <position position="1"/>
    </location>
</feature>
<dbReference type="GO" id="GO:0005634">
    <property type="term" value="C:nucleus"/>
    <property type="evidence" value="ECO:0007669"/>
    <property type="project" value="TreeGrafter"/>
</dbReference>
<evidence type="ECO:0000313" key="5">
    <source>
        <dbReference type="Proteomes" id="UP001159428"/>
    </source>
</evidence>
<dbReference type="GO" id="GO:0030544">
    <property type="term" value="F:Hsp70 protein binding"/>
    <property type="evidence" value="ECO:0007669"/>
    <property type="project" value="TreeGrafter"/>
</dbReference>
<evidence type="ECO:0000256" key="3">
    <source>
        <dbReference type="PROSITE-ProRule" id="PRU00339"/>
    </source>
</evidence>
<accession>A0AAU9XI24</accession>
<dbReference type="InterPro" id="IPR013105">
    <property type="entry name" value="TPR_2"/>
</dbReference>
<name>A0AAU9XI24_9CNID</name>
<keyword evidence="5" id="KW-1185">Reference proteome</keyword>
<dbReference type="GO" id="GO:0051879">
    <property type="term" value="F:Hsp90 protein binding"/>
    <property type="evidence" value="ECO:0007669"/>
    <property type="project" value="TreeGrafter"/>
</dbReference>
<gene>
    <name evidence="4" type="ORF">PMEA_00023348</name>
</gene>
<comment type="caution">
    <text evidence="4">The sequence shown here is derived from an EMBL/GenBank/DDBJ whole genome shotgun (WGS) entry which is preliminary data.</text>
</comment>
<dbReference type="PANTHER" id="PTHR46035">
    <property type="entry name" value="TETRATRICOPEPTIDE REPEAT PROTEIN 4"/>
    <property type="match status" value="1"/>
</dbReference>
<dbReference type="PROSITE" id="PS50005">
    <property type="entry name" value="TPR"/>
    <property type="match status" value="1"/>
</dbReference>
<evidence type="ECO:0000256" key="2">
    <source>
        <dbReference type="ARBA" id="ARBA00022803"/>
    </source>
</evidence>
<dbReference type="SUPFAM" id="SSF48452">
    <property type="entry name" value="TPR-like"/>
    <property type="match status" value="1"/>
</dbReference>
<dbReference type="AlphaFoldDB" id="A0AAU9XI24"/>
<dbReference type="PANTHER" id="PTHR46035:SF1">
    <property type="entry name" value="TETRATRICOPEPTIDE REPEAT PROTEIN 4"/>
    <property type="match status" value="1"/>
</dbReference>
<dbReference type="Pfam" id="PF07719">
    <property type="entry name" value="TPR_2"/>
    <property type="match status" value="1"/>
</dbReference>
<keyword evidence="2 3" id="KW-0802">TPR repeat</keyword>
<sequence length="107" mass="12088">EEGNKKYKQGETKEAINFYTEGLQVNCKDKRLNAKLYSNRAAAYFHLENYEECLNDATVAVQLEPTLVKAIKKGASACVELSLLEEIRSWLQMGLAVSFDECFKCNA</sequence>
<dbReference type="InterPro" id="IPR011990">
    <property type="entry name" value="TPR-like_helical_dom_sf"/>
</dbReference>
<dbReference type="EMBL" id="CALNXJ010000043">
    <property type="protein sequence ID" value="CAH3147361.1"/>
    <property type="molecule type" value="Genomic_DNA"/>
</dbReference>
<feature type="repeat" description="TPR" evidence="3">
    <location>
        <begin position="34"/>
        <end position="67"/>
    </location>
</feature>
<keyword evidence="1" id="KW-0677">Repeat</keyword>
<organism evidence="4 5">
    <name type="scientific">Pocillopora meandrina</name>
    <dbReference type="NCBI Taxonomy" id="46732"/>
    <lineage>
        <taxon>Eukaryota</taxon>
        <taxon>Metazoa</taxon>
        <taxon>Cnidaria</taxon>
        <taxon>Anthozoa</taxon>
        <taxon>Hexacorallia</taxon>
        <taxon>Scleractinia</taxon>
        <taxon>Astrocoeniina</taxon>
        <taxon>Pocilloporidae</taxon>
        <taxon>Pocillopora</taxon>
    </lineage>
</organism>
<protein>
    <submittedName>
        <fullName evidence="4">Uncharacterized protein</fullName>
    </submittedName>
</protein>
<evidence type="ECO:0000313" key="4">
    <source>
        <dbReference type="EMBL" id="CAH3147361.1"/>
    </source>
</evidence>
<dbReference type="Proteomes" id="UP001159428">
    <property type="component" value="Unassembled WGS sequence"/>
</dbReference>
<dbReference type="Gene3D" id="1.25.40.10">
    <property type="entry name" value="Tetratricopeptide repeat domain"/>
    <property type="match status" value="1"/>
</dbReference>